<name>A0A1I4F2K5_9RHOB</name>
<gene>
    <name evidence="2" type="ORF">SAMN04488004_10872</name>
</gene>
<keyword evidence="1" id="KW-1133">Transmembrane helix</keyword>
<dbReference type="RefSeq" id="WP_090188505.1">
    <property type="nucleotide sequence ID" value="NZ_CAXIDI010000012.1"/>
</dbReference>
<dbReference type="GeneID" id="97892769"/>
<keyword evidence="1" id="KW-0812">Transmembrane</keyword>
<sequence>MDTDVIFVVGFFIIVLAIPAIVSAFMDSRVPRAPMLTILIGSVMIAYAVRERPGAYGYDTVPDVIVRVFADFTR</sequence>
<evidence type="ECO:0000256" key="1">
    <source>
        <dbReference type="SAM" id="Phobius"/>
    </source>
</evidence>
<evidence type="ECO:0008006" key="4">
    <source>
        <dbReference type="Google" id="ProtNLM"/>
    </source>
</evidence>
<accession>A0A1I4F2K5</accession>
<evidence type="ECO:0000313" key="3">
    <source>
        <dbReference type="Proteomes" id="UP000199550"/>
    </source>
</evidence>
<keyword evidence="1" id="KW-0472">Membrane</keyword>
<evidence type="ECO:0000313" key="2">
    <source>
        <dbReference type="EMBL" id="SFL12215.1"/>
    </source>
</evidence>
<feature type="transmembrane region" description="Helical" evidence="1">
    <location>
        <begin position="33"/>
        <end position="49"/>
    </location>
</feature>
<dbReference type="STRING" id="195913.SAMN04488004_10872"/>
<dbReference type="Proteomes" id="UP000199550">
    <property type="component" value="Unassembled WGS sequence"/>
</dbReference>
<protein>
    <recommendedName>
        <fullName evidence="4">50S ribosomal protein L35</fullName>
    </recommendedName>
</protein>
<organism evidence="2 3">
    <name type="scientific">Loktanella salsilacus</name>
    <dbReference type="NCBI Taxonomy" id="195913"/>
    <lineage>
        <taxon>Bacteria</taxon>
        <taxon>Pseudomonadati</taxon>
        <taxon>Pseudomonadota</taxon>
        <taxon>Alphaproteobacteria</taxon>
        <taxon>Rhodobacterales</taxon>
        <taxon>Roseobacteraceae</taxon>
        <taxon>Loktanella</taxon>
    </lineage>
</organism>
<feature type="transmembrane region" description="Helical" evidence="1">
    <location>
        <begin position="6"/>
        <end position="26"/>
    </location>
</feature>
<dbReference type="EMBL" id="FOTF01000008">
    <property type="protein sequence ID" value="SFL12215.1"/>
    <property type="molecule type" value="Genomic_DNA"/>
</dbReference>
<keyword evidence="3" id="KW-1185">Reference proteome</keyword>
<dbReference type="AlphaFoldDB" id="A0A1I4F2K5"/>
<dbReference type="OrthoDB" id="7875801at2"/>
<reference evidence="2 3" key="1">
    <citation type="submission" date="2016-10" db="EMBL/GenBank/DDBJ databases">
        <authorList>
            <person name="de Groot N.N."/>
        </authorList>
    </citation>
    <scope>NUCLEOTIDE SEQUENCE [LARGE SCALE GENOMIC DNA]</scope>
    <source>
        <strain evidence="2 3">DSM 16199</strain>
    </source>
</reference>
<proteinExistence type="predicted"/>